<evidence type="ECO:0000256" key="3">
    <source>
        <dbReference type="ARBA" id="ARBA00014897"/>
    </source>
</evidence>
<dbReference type="NCBIfam" id="NF002759">
    <property type="entry name" value="PRK02813.1"/>
    <property type="match status" value="1"/>
</dbReference>
<accession>A0ABT2CD08</accession>
<keyword evidence="7 10" id="KW-0378">Hydrolase</keyword>
<keyword evidence="14" id="KW-1185">Reference proteome</keyword>
<evidence type="ECO:0000256" key="1">
    <source>
        <dbReference type="ARBA" id="ARBA00001947"/>
    </source>
</evidence>
<organism evidence="13 14">
    <name type="scientific">Streptomyces pyxinae</name>
    <dbReference type="NCBI Taxonomy" id="2970734"/>
    <lineage>
        <taxon>Bacteria</taxon>
        <taxon>Bacillati</taxon>
        <taxon>Actinomycetota</taxon>
        <taxon>Actinomycetes</taxon>
        <taxon>Kitasatosporales</taxon>
        <taxon>Streptomycetaceae</taxon>
        <taxon>Streptomyces</taxon>
    </lineage>
</organism>
<keyword evidence="4 10" id="KW-0031">Aminopeptidase</keyword>
<feature type="binding site" evidence="10">
    <location>
        <position position="407"/>
    </location>
    <ligand>
        <name>Zn(2+)</name>
        <dbReference type="ChEBI" id="CHEBI:29105"/>
    </ligand>
</feature>
<evidence type="ECO:0000256" key="10">
    <source>
        <dbReference type="HAMAP-Rule" id="MF_00467"/>
    </source>
</evidence>
<evidence type="ECO:0000313" key="13">
    <source>
        <dbReference type="EMBL" id="MCS0635290.1"/>
    </source>
</evidence>
<evidence type="ECO:0000256" key="5">
    <source>
        <dbReference type="ARBA" id="ARBA00022670"/>
    </source>
</evidence>
<evidence type="ECO:0000256" key="6">
    <source>
        <dbReference type="ARBA" id="ARBA00022723"/>
    </source>
</evidence>
<dbReference type="PRINTS" id="PR00932">
    <property type="entry name" value="AMINO1PTASE"/>
</dbReference>
<dbReference type="SUPFAM" id="SSF101821">
    <property type="entry name" value="Aminopeptidase/glucanase lid domain"/>
    <property type="match status" value="1"/>
</dbReference>
<dbReference type="HAMAP" id="MF_00467">
    <property type="entry name" value="Aminopeptidase_M18_2"/>
    <property type="match status" value="1"/>
</dbReference>
<feature type="binding site" evidence="10">
    <location>
        <position position="87"/>
    </location>
    <ligand>
        <name>Zn(2+)</name>
        <dbReference type="ChEBI" id="CHEBI:29105"/>
    </ligand>
</feature>
<keyword evidence="5 10" id="KW-0645">Protease</keyword>
<reference evidence="13" key="1">
    <citation type="submission" date="2022-08" db="EMBL/GenBank/DDBJ databases">
        <authorList>
            <person name="Somphong A."/>
            <person name="Phongsopitanun W."/>
        </authorList>
    </citation>
    <scope>NUCLEOTIDE SEQUENCE</scope>
    <source>
        <strain evidence="13">LP05-1</strain>
    </source>
</reference>
<dbReference type="InterPro" id="IPR001948">
    <property type="entry name" value="Peptidase_M18"/>
</dbReference>
<dbReference type="GO" id="GO:0004177">
    <property type="term" value="F:aminopeptidase activity"/>
    <property type="evidence" value="ECO:0007669"/>
    <property type="project" value="UniProtKB-KW"/>
</dbReference>
<dbReference type="RefSeq" id="WP_258786060.1">
    <property type="nucleotide sequence ID" value="NZ_JANUGQ010000003.1"/>
</dbReference>
<sequence>MTSSIARFDRGHTDDLMTFLAASPSPYHAVANAAERLEKAGFRQLSETDAWDGTSGGKFVIRGGALIAWYVPEGAAAHTPFRIVGAHTDSPNLRVKPRPDSGAHGWRQVAVETYGGTLLNTWLDRDLGLAGRLTLRDGSHRLVNVDRPLLRVPQLAIHLDRQVNEGLKLDRQRHMQPIWGLGEDVRDGDLVRFVADEAGLDAEDVAGWDLMVHSVEAPAYLGRDRELLAGPRMDNLLSVHAGVAALAAVSAADGLECVPVLAAFDHEENGSESDTGAQGPLLGTVLERSVFARGGGYEDRARAFAGTICLSSDTGHAVHPNYAERHDPTHHPRVNGGPILKVNVNQRYATDGGGRAVFAAACETADVPWQNFVSHNDMPCGTTIGPITAARHGIRTVDIGVAILSMHSARELCGVDDPHHLANALVAFLR</sequence>
<protein>
    <recommendedName>
        <fullName evidence="3 10">Probable M18 family aminopeptidase 2</fullName>
        <ecNumber evidence="10">3.4.11.-</ecNumber>
    </recommendedName>
</protein>
<proteinExistence type="inferred from homology"/>
<dbReference type="PANTHER" id="PTHR28570:SF3">
    <property type="entry name" value="ASPARTYL AMINOPEPTIDASE"/>
    <property type="match status" value="1"/>
</dbReference>
<dbReference type="Gene3D" id="2.30.250.10">
    <property type="entry name" value="Aminopeptidase i, Domain 2"/>
    <property type="match status" value="1"/>
</dbReference>
<evidence type="ECO:0000256" key="4">
    <source>
        <dbReference type="ARBA" id="ARBA00022438"/>
    </source>
</evidence>
<dbReference type="Gene3D" id="3.40.630.10">
    <property type="entry name" value="Zn peptidases"/>
    <property type="match status" value="1"/>
</dbReference>
<keyword evidence="8 10" id="KW-0862">Zinc</keyword>
<evidence type="ECO:0000256" key="9">
    <source>
        <dbReference type="ARBA" id="ARBA00023049"/>
    </source>
</evidence>
<dbReference type="PANTHER" id="PTHR28570">
    <property type="entry name" value="ASPARTYL AMINOPEPTIDASE"/>
    <property type="match status" value="1"/>
</dbReference>
<dbReference type="InterPro" id="IPR022984">
    <property type="entry name" value="M18_aminopeptidase_2"/>
</dbReference>
<comment type="similarity">
    <text evidence="2 10 11">Belongs to the peptidase M18 family.</text>
</comment>
<evidence type="ECO:0000256" key="12">
    <source>
        <dbReference type="RuleBase" id="RU004387"/>
    </source>
</evidence>
<evidence type="ECO:0000256" key="8">
    <source>
        <dbReference type="ARBA" id="ARBA00022833"/>
    </source>
</evidence>
<evidence type="ECO:0000313" key="14">
    <source>
        <dbReference type="Proteomes" id="UP001431313"/>
    </source>
</evidence>
<dbReference type="CDD" id="cd05658">
    <property type="entry name" value="M18_DAP"/>
    <property type="match status" value="1"/>
</dbReference>
<dbReference type="Pfam" id="PF02127">
    <property type="entry name" value="Peptidase_M18"/>
    <property type="match status" value="1"/>
</dbReference>
<comment type="cofactor">
    <cofactor evidence="1 10 12">
        <name>Zn(2+)</name>
        <dbReference type="ChEBI" id="CHEBI:29105"/>
    </cofactor>
</comment>
<evidence type="ECO:0000256" key="2">
    <source>
        <dbReference type="ARBA" id="ARBA00008290"/>
    </source>
</evidence>
<dbReference type="EC" id="3.4.11.-" evidence="10"/>
<dbReference type="SUPFAM" id="SSF53187">
    <property type="entry name" value="Zn-dependent exopeptidases"/>
    <property type="match status" value="1"/>
</dbReference>
<evidence type="ECO:0000256" key="11">
    <source>
        <dbReference type="RuleBase" id="RU004386"/>
    </source>
</evidence>
<feature type="binding site" evidence="10">
    <location>
        <position position="158"/>
    </location>
    <ligand>
        <name>Zn(2+)</name>
        <dbReference type="ChEBI" id="CHEBI:29105"/>
    </ligand>
</feature>
<dbReference type="EMBL" id="JANUGQ010000003">
    <property type="protein sequence ID" value="MCS0635290.1"/>
    <property type="molecule type" value="Genomic_DNA"/>
</dbReference>
<evidence type="ECO:0000256" key="7">
    <source>
        <dbReference type="ARBA" id="ARBA00022801"/>
    </source>
</evidence>
<keyword evidence="9 10" id="KW-0482">Metalloprotease</keyword>
<name>A0ABT2CD08_9ACTN</name>
<comment type="caution">
    <text evidence="13">The sequence shown here is derived from an EMBL/GenBank/DDBJ whole genome shotgun (WGS) entry which is preliminary data.</text>
</comment>
<gene>
    <name evidence="10" type="primary">apeB</name>
    <name evidence="13" type="ORF">NX801_06390</name>
</gene>
<dbReference type="InterPro" id="IPR023358">
    <property type="entry name" value="Peptidase_M18_dom2"/>
</dbReference>
<dbReference type="Proteomes" id="UP001431313">
    <property type="component" value="Unassembled WGS sequence"/>
</dbReference>
<keyword evidence="6 10" id="KW-0479">Metal-binding</keyword>